<dbReference type="AlphaFoldDB" id="A0A8J5IZA8"/>
<evidence type="ECO:0000313" key="2">
    <source>
        <dbReference type="Proteomes" id="UP000709295"/>
    </source>
</evidence>
<feature type="non-terminal residue" evidence="1">
    <location>
        <position position="1"/>
    </location>
</feature>
<sequence length="111" mass="12913">GLKRAKFLPEFHLQHNSAKVAVYYFRRLIGDDFGAIRGDMMKWISNELTSAHELGMIQTVKRNKVTSPKTLDTQRIRQNMRELERNVEPDDPTVKRILDATERHILEPDAP</sequence>
<organism evidence="1 2">
    <name type="scientific">Phytophthora aleatoria</name>
    <dbReference type="NCBI Taxonomy" id="2496075"/>
    <lineage>
        <taxon>Eukaryota</taxon>
        <taxon>Sar</taxon>
        <taxon>Stramenopiles</taxon>
        <taxon>Oomycota</taxon>
        <taxon>Peronosporomycetes</taxon>
        <taxon>Peronosporales</taxon>
        <taxon>Peronosporaceae</taxon>
        <taxon>Phytophthora</taxon>
    </lineage>
</organism>
<reference evidence="1" key="1">
    <citation type="submission" date="2021-01" db="EMBL/GenBank/DDBJ databases">
        <title>Phytophthora aleatoria, a newly-described species from Pinus radiata is distinct from Phytophthora cactorum isolates based on comparative genomics.</title>
        <authorList>
            <person name="Mcdougal R."/>
            <person name="Panda P."/>
            <person name="Williams N."/>
            <person name="Studholme D.J."/>
        </authorList>
    </citation>
    <scope>NUCLEOTIDE SEQUENCE</scope>
    <source>
        <strain evidence="1">NZFS 4037</strain>
    </source>
</reference>
<dbReference type="EMBL" id="JAENGY010001712">
    <property type="protein sequence ID" value="KAG6947424.1"/>
    <property type="molecule type" value="Genomic_DNA"/>
</dbReference>
<accession>A0A8J5IZA8</accession>
<proteinExistence type="predicted"/>
<feature type="non-terminal residue" evidence="1">
    <location>
        <position position="111"/>
    </location>
</feature>
<comment type="caution">
    <text evidence="1">The sequence shown here is derived from an EMBL/GenBank/DDBJ whole genome shotgun (WGS) entry which is preliminary data.</text>
</comment>
<evidence type="ECO:0000313" key="1">
    <source>
        <dbReference type="EMBL" id="KAG6947424.1"/>
    </source>
</evidence>
<name>A0A8J5IZA8_9STRA</name>
<keyword evidence="2" id="KW-1185">Reference proteome</keyword>
<gene>
    <name evidence="1" type="ORF">JG688_00015564</name>
</gene>
<protein>
    <submittedName>
        <fullName evidence="1">Uncharacterized protein</fullName>
    </submittedName>
</protein>
<dbReference type="Proteomes" id="UP000709295">
    <property type="component" value="Unassembled WGS sequence"/>
</dbReference>